<reference evidence="2 3" key="1">
    <citation type="submission" date="2023-10" db="EMBL/GenBank/DDBJ databases">
        <title>Rubellicoccus peritrichatus gen. nov., sp. nov., isolated from an algae of coral reef tank.</title>
        <authorList>
            <person name="Luo J."/>
        </authorList>
    </citation>
    <scope>NUCLEOTIDE SEQUENCE [LARGE SCALE GENOMIC DNA]</scope>
    <source>
        <strain evidence="2 3">CR14</strain>
    </source>
</reference>
<dbReference type="AlphaFoldDB" id="A0AAQ3LBP1"/>
<evidence type="ECO:0000313" key="2">
    <source>
        <dbReference type="EMBL" id="WOO41407.1"/>
    </source>
</evidence>
<dbReference type="RefSeq" id="WP_317833891.1">
    <property type="nucleotide sequence ID" value="NZ_CP136920.1"/>
</dbReference>
<gene>
    <name evidence="2" type="ORF">RZN69_22535</name>
</gene>
<keyword evidence="3" id="KW-1185">Reference proteome</keyword>
<evidence type="ECO:0000313" key="3">
    <source>
        <dbReference type="Proteomes" id="UP001304300"/>
    </source>
</evidence>
<organism evidence="2 3">
    <name type="scientific">Rubellicoccus peritrichatus</name>
    <dbReference type="NCBI Taxonomy" id="3080537"/>
    <lineage>
        <taxon>Bacteria</taxon>
        <taxon>Pseudomonadati</taxon>
        <taxon>Verrucomicrobiota</taxon>
        <taxon>Opitutia</taxon>
        <taxon>Puniceicoccales</taxon>
        <taxon>Cerasicoccaceae</taxon>
        <taxon>Rubellicoccus</taxon>
    </lineage>
</organism>
<feature type="signal peptide" evidence="1">
    <location>
        <begin position="1"/>
        <end position="29"/>
    </location>
</feature>
<keyword evidence="1" id="KW-0732">Signal</keyword>
<dbReference type="Proteomes" id="UP001304300">
    <property type="component" value="Chromosome"/>
</dbReference>
<protein>
    <submittedName>
        <fullName evidence="2">Uncharacterized protein</fullName>
    </submittedName>
</protein>
<proteinExistence type="predicted"/>
<name>A0AAQ3LBP1_9BACT</name>
<dbReference type="EMBL" id="CP136920">
    <property type="protein sequence ID" value="WOO41407.1"/>
    <property type="molecule type" value="Genomic_DNA"/>
</dbReference>
<accession>A0AAQ3LBP1</accession>
<feature type="chain" id="PRO_5042958207" evidence="1">
    <location>
        <begin position="30"/>
        <end position="189"/>
    </location>
</feature>
<sequence>MVKSKHHKFLLIWTIGLAGLLGATTETYAQAGAKVISVKKREKTLHLGETYLNLKNPEQYASFSELNYPFSFLPPEEEVEVVPEATPEVVEAPVEKEPEIVLTDREVLEDVAANMNPTGTLERAGKTYLVFAKGQIPDGGSIKLNYKGKPYMIRITDVADTGYNLVLNDETIYKTLGGSGKGTIQRDEN</sequence>
<evidence type="ECO:0000256" key="1">
    <source>
        <dbReference type="SAM" id="SignalP"/>
    </source>
</evidence>